<name>A0AAD6ZBH8_9AGAR</name>
<dbReference type="EMBL" id="JARIHO010000064">
    <property type="protein sequence ID" value="KAJ7314987.1"/>
    <property type="molecule type" value="Genomic_DNA"/>
</dbReference>
<reference evidence="2" key="1">
    <citation type="submission" date="2023-03" db="EMBL/GenBank/DDBJ databases">
        <title>Massive genome expansion in bonnet fungi (Mycena s.s.) driven by repeated elements and novel gene families across ecological guilds.</title>
        <authorList>
            <consortium name="Lawrence Berkeley National Laboratory"/>
            <person name="Harder C.B."/>
            <person name="Miyauchi S."/>
            <person name="Viragh M."/>
            <person name="Kuo A."/>
            <person name="Thoen E."/>
            <person name="Andreopoulos B."/>
            <person name="Lu D."/>
            <person name="Skrede I."/>
            <person name="Drula E."/>
            <person name="Henrissat B."/>
            <person name="Morin E."/>
            <person name="Kohler A."/>
            <person name="Barry K."/>
            <person name="LaButti K."/>
            <person name="Morin E."/>
            <person name="Salamov A."/>
            <person name="Lipzen A."/>
            <person name="Mereny Z."/>
            <person name="Hegedus B."/>
            <person name="Baldrian P."/>
            <person name="Stursova M."/>
            <person name="Weitz H."/>
            <person name="Taylor A."/>
            <person name="Grigoriev I.V."/>
            <person name="Nagy L.G."/>
            <person name="Martin F."/>
            <person name="Kauserud H."/>
        </authorList>
    </citation>
    <scope>NUCLEOTIDE SEQUENCE</scope>
    <source>
        <strain evidence="2">CBHHK002</strain>
    </source>
</reference>
<comment type="caution">
    <text evidence="2">The sequence shown here is derived from an EMBL/GenBank/DDBJ whole genome shotgun (WGS) entry which is preliminary data.</text>
</comment>
<accession>A0AAD6ZBH8</accession>
<sequence length="82" mass="9413">MVRGHESRPLPRRSTEAFRVYGAAYVSGLVSWCTTGTGNLSIGKMLGNETRRAQNDKKIKKTFKRYFVLMRADHCRHDPAER</sequence>
<keyword evidence="1" id="KW-0812">Transmembrane</keyword>
<protein>
    <submittedName>
        <fullName evidence="2">Uncharacterized protein</fullName>
    </submittedName>
</protein>
<evidence type="ECO:0000313" key="3">
    <source>
        <dbReference type="Proteomes" id="UP001218218"/>
    </source>
</evidence>
<keyword evidence="3" id="KW-1185">Reference proteome</keyword>
<keyword evidence="1" id="KW-1133">Transmembrane helix</keyword>
<organism evidence="2 3">
    <name type="scientific">Mycena albidolilacea</name>
    <dbReference type="NCBI Taxonomy" id="1033008"/>
    <lineage>
        <taxon>Eukaryota</taxon>
        <taxon>Fungi</taxon>
        <taxon>Dikarya</taxon>
        <taxon>Basidiomycota</taxon>
        <taxon>Agaricomycotina</taxon>
        <taxon>Agaricomycetes</taxon>
        <taxon>Agaricomycetidae</taxon>
        <taxon>Agaricales</taxon>
        <taxon>Marasmiineae</taxon>
        <taxon>Mycenaceae</taxon>
        <taxon>Mycena</taxon>
    </lineage>
</organism>
<gene>
    <name evidence="2" type="ORF">DFH08DRAFT_943043</name>
</gene>
<keyword evidence="1" id="KW-0472">Membrane</keyword>
<feature type="transmembrane region" description="Helical" evidence="1">
    <location>
        <begin position="20"/>
        <end position="42"/>
    </location>
</feature>
<evidence type="ECO:0000256" key="1">
    <source>
        <dbReference type="SAM" id="Phobius"/>
    </source>
</evidence>
<dbReference type="AlphaFoldDB" id="A0AAD6ZBH8"/>
<dbReference type="Proteomes" id="UP001218218">
    <property type="component" value="Unassembled WGS sequence"/>
</dbReference>
<evidence type="ECO:0000313" key="2">
    <source>
        <dbReference type="EMBL" id="KAJ7314987.1"/>
    </source>
</evidence>
<proteinExistence type="predicted"/>